<dbReference type="GO" id="GO:0008270">
    <property type="term" value="F:zinc ion binding"/>
    <property type="evidence" value="ECO:0007669"/>
    <property type="project" value="UniProtKB-KW"/>
</dbReference>
<evidence type="ECO:0000256" key="5">
    <source>
        <dbReference type="SAM" id="Coils"/>
    </source>
</evidence>
<keyword evidence="3" id="KW-0862">Zinc</keyword>
<sequence>MDSREGEIKGAVEEIIKEVELAQGMEKLRMDKKGSMSSLSSLEDGDKTIVEAGNKSVISFQCRECLDSVGETDMGIACDMCDTWYHASCVKLGKRAYQVLTTVRNTSWICDWCLGENVGLKKKVEEMGKLIEGMKIDSDKKNEELESRKKRLGELEETRERVQHLEQTLSKLEQIVSTEVNLLEAERKLVCSYIDLLVPKDIFNYEFLFA</sequence>
<organism evidence="7 8">
    <name type="scientific">Bemisia tabaci</name>
    <name type="common">Sweetpotato whitefly</name>
    <name type="synonym">Aleurodes tabaci</name>
    <dbReference type="NCBI Taxonomy" id="7038"/>
    <lineage>
        <taxon>Eukaryota</taxon>
        <taxon>Metazoa</taxon>
        <taxon>Ecdysozoa</taxon>
        <taxon>Arthropoda</taxon>
        <taxon>Hexapoda</taxon>
        <taxon>Insecta</taxon>
        <taxon>Pterygota</taxon>
        <taxon>Neoptera</taxon>
        <taxon>Paraneoptera</taxon>
        <taxon>Hemiptera</taxon>
        <taxon>Sternorrhyncha</taxon>
        <taxon>Aleyrodoidea</taxon>
        <taxon>Aleyrodidae</taxon>
        <taxon>Aleyrodinae</taxon>
        <taxon>Bemisia</taxon>
    </lineage>
</organism>
<dbReference type="PROSITE" id="PS50016">
    <property type="entry name" value="ZF_PHD_2"/>
    <property type="match status" value="1"/>
</dbReference>
<dbReference type="SMART" id="SM00249">
    <property type="entry name" value="PHD"/>
    <property type="match status" value="1"/>
</dbReference>
<dbReference type="AlphaFoldDB" id="A0A9P0F2G4"/>
<accession>A0A9P0F2G4</accession>
<dbReference type="Gene3D" id="3.30.40.10">
    <property type="entry name" value="Zinc/RING finger domain, C3HC4 (zinc finger)"/>
    <property type="match status" value="1"/>
</dbReference>
<gene>
    <name evidence="7" type="ORF">BEMITA_LOCUS7992</name>
</gene>
<evidence type="ECO:0000256" key="2">
    <source>
        <dbReference type="ARBA" id="ARBA00022771"/>
    </source>
</evidence>
<keyword evidence="2 4" id="KW-0863">Zinc-finger</keyword>
<dbReference type="Pfam" id="PF00628">
    <property type="entry name" value="PHD"/>
    <property type="match status" value="1"/>
</dbReference>
<feature type="domain" description="PHD-type" evidence="6">
    <location>
        <begin position="59"/>
        <end position="116"/>
    </location>
</feature>
<proteinExistence type="predicted"/>
<dbReference type="InterPro" id="IPR011011">
    <property type="entry name" value="Znf_FYVE_PHD"/>
</dbReference>
<dbReference type="InterPro" id="IPR019786">
    <property type="entry name" value="Zinc_finger_PHD-type_CS"/>
</dbReference>
<evidence type="ECO:0000256" key="1">
    <source>
        <dbReference type="ARBA" id="ARBA00022723"/>
    </source>
</evidence>
<keyword evidence="1" id="KW-0479">Metal-binding</keyword>
<protein>
    <recommendedName>
        <fullName evidence="6">PHD-type domain-containing protein</fullName>
    </recommendedName>
</protein>
<name>A0A9P0F2G4_BEMTA</name>
<evidence type="ECO:0000256" key="4">
    <source>
        <dbReference type="PROSITE-ProRule" id="PRU00146"/>
    </source>
</evidence>
<dbReference type="InterPro" id="IPR001965">
    <property type="entry name" value="Znf_PHD"/>
</dbReference>
<keyword evidence="5" id="KW-0175">Coiled coil</keyword>
<dbReference type="EMBL" id="OU963865">
    <property type="protein sequence ID" value="CAH0389128.1"/>
    <property type="molecule type" value="Genomic_DNA"/>
</dbReference>
<dbReference type="InterPro" id="IPR019787">
    <property type="entry name" value="Znf_PHD-finger"/>
</dbReference>
<evidence type="ECO:0000256" key="3">
    <source>
        <dbReference type="ARBA" id="ARBA00022833"/>
    </source>
</evidence>
<evidence type="ECO:0000313" key="8">
    <source>
        <dbReference type="Proteomes" id="UP001152759"/>
    </source>
</evidence>
<evidence type="ECO:0000259" key="6">
    <source>
        <dbReference type="PROSITE" id="PS50016"/>
    </source>
</evidence>
<dbReference type="PROSITE" id="PS01359">
    <property type="entry name" value="ZF_PHD_1"/>
    <property type="match status" value="1"/>
</dbReference>
<dbReference type="InterPro" id="IPR013083">
    <property type="entry name" value="Znf_RING/FYVE/PHD"/>
</dbReference>
<evidence type="ECO:0000313" key="7">
    <source>
        <dbReference type="EMBL" id="CAH0389128.1"/>
    </source>
</evidence>
<dbReference type="SUPFAM" id="SSF57903">
    <property type="entry name" value="FYVE/PHD zinc finger"/>
    <property type="match status" value="1"/>
</dbReference>
<dbReference type="Proteomes" id="UP001152759">
    <property type="component" value="Chromosome 4"/>
</dbReference>
<reference evidence="7" key="1">
    <citation type="submission" date="2021-12" db="EMBL/GenBank/DDBJ databases">
        <authorList>
            <person name="King R."/>
        </authorList>
    </citation>
    <scope>NUCLEOTIDE SEQUENCE</scope>
</reference>
<keyword evidence="8" id="KW-1185">Reference proteome</keyword>
<feature type="coiled-coil region" evidence="5">
    <location>
        <begin position="138"/>
        <end position="175"/>
    </location>
</feature>